<sequence>MTTTKGTLPVTVNSVTFLGDIHSITTYCVRDNGFNGNIGNITLLTYGDTLYRDSSYSNTFYGLVSNSVAQATSNPLQVVDVLLNSAGWPQQFCPLNSIWNENNSVDAIGISNVVETGTGTGILFFLKNHRPGGVNHYIGAGVASVTMNNNLPSCTRLAEYWWDATTEPWYGDVCCLKFGQYIYAYGHGNISSDYVYVCRVLTSSATTLSAYEYWNGTTWQTGRLYNVSSKESVFWEVQAGQIIWSTYYNCLLFVYTDRFLDNQVNARTATSPTGPWSSAVTLYKAPAGTPAGSLYGATPQPMYDSTGKTLVCTYTKVSNDLQAVQVTFT</sequence>
<evidence type="ECO:0000313" key="2">
    <source>
        <dbReference type="EMBL" id="ODQ69132.1"/>
    </source>
</evidence>
<proteinExistence type="predicted"/>
<organism evidence="2 3">
    <name type="scientific">Lipomyces starkeyi NRRL Y-11557</name>
    <dbReference type="NCBI Taxonomy" id="675824"/>
    <lineage>
        <taxon>Eukaryota</taxon>
        <taxon>Fungi</taxon>
        <taxon>Dikarya</taxon>
        <taxon>Ascomycota</taxon>
        <taxon>Saccharomycotina</taxon>
        <taxon>Lipomycetes</taxon>
        <taxon>Lipomycetales</taxon>
        <taxon>Lipomycetaceae</taxon>
        <taxon>Lipomyces</taxon>
    </lineage>
</organism>
<reference evidence="2 3" key="1">
    <citation type="journal article" date="2016" name="Proc. Natl. Acad. Sci. U.S.A.">
        <title>Comparative genomics of biotechnologically important yeasts.</title>
        <authorList>
            <person name="Riley R."/>
            <person name="Haridas S."/>
            <person name="Wolfe K.H."/>
            <person name="Lopes M.R."/>
            <person name="Hittinger C.T."/>
            <person name="Goeker M."/>
            <person name="Salamov A.A."/>
            <person name="Wisecaver J.H."/>
            <person name="Long T.M."/>
            <person name="Calvey C.H."/>
            <person name="Aerts A.L."/>
            <person name="Barry K.W."/>
            <person name="Choi C."/>
            <person name="Clum A."/>
            <person name="Coughlan A.Y."/>
            <person name="Deshpande S."/>
            <person name="Douglass A.P."/>
            <person name="Hanson S.J."/>
            <person name="Klenk H.-P."/>
            <person name="LaButti K.M."/>
            <person name="Lapidus A."/>
            <person name="Lindquist E.A."/>
            <person name="Lipzen A.M."/>
            <person name="Meier-Kolthoff J.P."/>
            <person name="Ohm R.A."/>
            <person name="Otillar R.P."/>
            <person name="Pangilinan J.L."/>
            <person name="Peng Y."/>
            <person name="Rokas A."/>
            <person name="Rosa C.A."/>
            <person name="Scheuner C."/>
            <person name="Sibirny A.A."/>
            <person name="Slot J.C."/>
            <person name="Stielow J.B."/>
            <person name="Sun H."/>
            <person name="Kurtzman C.P."/>
            <person name="Blackwell M."/>
            <person name="Grigoriev I.V."/>
            <person name="Jeffries T.W."/>
        </authorList>
    </citation>
    <scope>NUCLEOTIDE SEQUENCE [LARGE SCALE GENOMIC DNA]</scope>
    <source>
        <strain evidence="2 3">NRRL Y-11557</strain>
    </source>
</reference>
<dbReference type="EMBL" id="KV454305">
    <property type="protein sequence ID" value="ODQ69132.1"/>
    <property type="molecule type" value="Genomic_DNA"/>
</dbReference>
<dbReference type="AlphaFoldDB" id="A0A1E3PW27"/>
<feature type="domain" description="DUF4185" evidence="1">
    <location>
        <begin position="174"/>
        <end position="316"/>
    </location>
</feature>
<dbReference type="OrthoDB" id="2583188at2759"/>
<evidence type="ECO:0000259" key="1">
    <source>
        <dbReference type="Pfam" id="PF13810"/>
    </source>
</evidence>
<dbReference type="Proteomes" id="UP000094385">
    <property type="component" value="Unassembled WGS sequence"/>
</dbReference>
<dbReference type="InterPro" id="IPR025442">
    <property type="entry name" value="DUF4185"/>
</dbReference>
<name>A0A1E3PW27_LIPST</name>
<accession>A0A1E3PW27</accession>
<dbReference type="Pfam" id="PF13810">
    <property type="entry name" value="DUF4185"/>
    <property type="match status" value="1"/>
</dbReference>
<gene>
    <name evidence="2" type="ORF">LIPSTDRAFT_7154</name>
</gene>
<protein>
    <recommendedName>
        <fullName evidence="1">DUF4185 domain-containing protein</fullName>
    </recommendedName>
</protein>
<evidence type="ECO:0000313" key="3">
    <source>
        <dbReference type="Proteomes" id="UP000094385"/>
    </source>
</evidence>
<keyword evidence="3" id="KW-1185">Reference proteome</keyword>